<dbReference type="Proteomes" id="UP000004810">
    <property type="component" value="Unassembled WGS sequence"/>
</dbReference>
<protein>
    <recommendedName>
        <fullName evidence="4">LITAF domain-containing protein</fullName>
    </recommendedName>
</protein>
<evidence type="ECO:0008006" key="4">
    <source>
        <dbReference type="Google" id="ProtNLM"/>
    </source>
</evidence>
<gene>
    <name evidence="2" type="ORF">WUBG_01079</name>
</gene>
<proteinExistence type="predicted"/>
<dbReference type="AlphaFoldDB" id="J9FKV4"/>
<organism evidence="2 3">
    <name type="scientific">Wuchereria bancrofti</name>
    <dbReference type="NCBI Taxonomy" id="6293"/>
    <lineage>
        <taxon>Eukaryota</taxon>
        <taxon>Metazoa</taxon>
        <taxon>Ecdysozoa</taxon>
        <taxon>Nematoda</taxon>
        <taxon>Chromadorea</taxon>
        <taxon>Rhabditida</taxon>
        <taxon>Spirurina</taxon>
        <taxon>Spiruromorpha</taxon>
        <taxon>Filarioidea</taxon>
        <taxon>Onchocercidae</taxon>
        <taxon>Wuchereria</taxon>
    </lineage>
</organism>
<keyword evidence="1" id="KW-0472">Membrane</keyword>
<comment type="caution">
    <text evidence="2">The sequence shown here is derived from an EMBL/GenBank/DDBJ whole genome shotgun (WGS) entry which is preliminary data.</text>
</comment>
<evidence type="ECO:0000313" key="2">
    <source>
        <dbReference type="EMBL" id="EJW88009.1"/>
    </source>
</evidence>
<keyword evidence="1" id="KW-0812">Transmembrane</keyword>
<name>J9FKV4_WUCBA</name>
<reference evidence="3" key="1">
    <citation type="submission" date="2012-08" db="EMBL/GenBank/DDBJ databases">
        <title>The Genome Sequence of Wuchereria bancrofti.</title>
        <authorList>
            <person name="Nutman T.B."/>
            <person name="Fink D.L."/>
            <person name="Russ C."/>
            <person name="Young S."/>
            <person name="Zeng Q."/>
            <person name="Koehrsen M."/>
            <person name="Alvarado L."/>
            <person name="Berlin A."/>
            <person name="Chapman S.B."/>
            <person name="Chen Z."/>
            <person name="Freedman E."/>
            <person name="Gellesch M."/>
            <person name="Goldberg J."/>
            <person name="Griggs A."/>
            <person name="Gujja S."/>
            <person name="Heilman E.R."/>
            <person name="Heiman D."/>
            <person name="Hepburn T."/>
            <person name="Howarth C."/>
            <person name="Jen D."/>
            <person name="Larson L."/>
            <person name="Lewis B."/>
            <person name="Mehta T."/>
            <person name="Park D."/>
            <person name="Pearson M."/>
            <person name="Roberts A."/>
            <person name="Saif S."/>
            <person name="Shea T."/>
            <person name="Shenoy N."/>
            <person name="Sisk P."/>
            <person name="Stolte C."/>
            <person name="Sykes S."/>
            <person name="Walk T."/>
            <person name="White J."/>
            <person name="Yandava C."/>
            <person name="Haas B."/>
            <person name="Henn M.R."/>
            <person name="Nusbaum C."/>
            <person name="Birren B."/>
        </authorList>
    </citation>
    <scope>NUCLEOTIDE SEQUENCE [LARGE SCALE GENOMIC DNA]</scope>
    <source>
        <strain evidence="3">NA</strain>
    </source>
</reference>
<dbReference type="EMBL" id="ADBV01000228">
    <property type="protein sequence ID" value="EJW88009.1"/>
    <property type="molecule type" value="Genomic_DNA"/>
</dbReference>
<keyword evidence="1" id="KW-1133">Transmembrane helix</keyword>
<feature type="transmembrane region" description="Helical" evidence="1">
    <location>
        <begin position="124"/>
        <end position="142"/>
    </location>
</feature>
<sequence>MTGDISSAPPPYTPTSGNEAKLVMFPTSQPESVQLLHQPQHSLPPCLQKCTFPSSLTQPPAEPIIMPIVMTQPTVAPYPYQQQISDKPVNVVVNANNRTEENSLGRDYRICNFCKRGIMKKKKYVALPLLFNLMFYLGYTYWHLCMSGIFAPEEALRKLFCTFITYVDS</sequence>
<evidence type="ECO:0000256" key="1">
    <source>
        <dbReference type="SAM" id="Phobius"/>
    </source>
</evidence>
<evidence type="ECO:0000313" key="3">
    <source>
        <dbReference type="Proteomes" id="UP000004810"/>
    </source>
</evidence>
<accession>J9FKV4</accession>